<dbReference type="SUPFAM" id="SSF75712">
    <property type="entry name" value="Rad50 coiled-coil Zn hook"/>
    <property type="match status" value="1"/>
</dbReference>
<dbReference type="EMBL" id="CP001014">
    <property type="protein sequence ID" value="ACB40369.1"/>
    <property type="molecule type" value="Genomic_DNA"/>
</dbReference>
<feature type="coiled-coil region" evidence="2">
    <location>
        <begin position="205"/>
        <end position="239"/>
    </location>
</feature>
<proteinExistence type="predicted"/>
<dbReference type="PANTHER" id="PTHR32114">
    <property type="entry name" value="ABC TRANSPORTER ABCH.3"/>
    <property type="match status" value="1"/>
</dbReference>
<sequence>MWRIERIELENFRSYKGRHELRIGDAAVFWGRIGAGKTSILYAIEYALFGRQLEVKERVARLVDLINADAQEARVALELRKGGELLRVERRLGRRGGERVVLHYGGVEHRGDQAEEKLAELLGADEDVYERLVYISHRTLEGFIYGTTQKRALSVDRLFGIDVVDGVIKAVSTYEKALLNVAEDLRKRLASYEKYREVIKRYGGYRGVEARLGAVEQELEALKKREEALSAEAADLAKRRTAYLEKIRENEGLLLEYYRAKSELEVLESDAGGDVDVSAVEKIREALREALEEYEHLLGRELAERLEKAADLESLSTAMSEAYEALLKLAGELEAQISETKKTYEQLLARAKRLDEEVRDAEAKLKRLEKSYNRFKELQRSFQSLDAARAALAEVRKRLDEVERSVAFHSALRTVALYTAETGAERCPLCGSPIDRRAALRVADEVEGKFGELIREAEALREKVRELEKAVDEMDALSGEVAEYLATKAKAQELALEREEVVKRVLQAEKSVKQLEKKAERLRALLARIDKRIIAEAVAKYGRALRARELRRRVKELEEALAKAGVGGETLDVEMRWREVVADLEKTSSRMAELHREKTSLEEVVREVGGDAESLKKKLDSALYAYGRLQELKAKLELAKVNARARLLEVARSKFNEVFLSLYKYGDLVGVNADLEQRRGYYEFYAVTPTGERYGISKLSDGQRLSIALALALALRDVSNIHIGFVIFDEPIPYVDVNIRKAFVDLVHALSNKYQIIVATQSREFADLIKNALNAKLYSVAKRESSEVREERDQS</sequence>
<protein>
    <submittedName>
        <fullName evidence="4">SMC domain protein</fullName>
    </submittedName>
</protein>
<dbReference type="HOGENOM" id="CLU_004785_0_2_2"/>
<dbReference type="Pfam" id="PF02463">
    <property type="entry name" value="SMC_N"/>
    <property type="match status" value="1"/>
</dbReference>
<evidence type="ECO:0000259" key="3">
    <source>
        <dbReference type="Pfam" id="PF02463"/>
    </source>
</evidence>
<dbReference type="eggNOG" id="arCOG00368">
    <property type="taxonomic scope" value="Archaea"/>
</dbReference>
<evidence type="ECO:0000313" key="4">
    <source>
        <dbReference type="EMBL" id="ACB40369.1"/>
    </source>
</evidence>
<dbReference type="SUPFAM" id="SSF52540">
    <property type="entry name" value="P-loop containing nucleoside triphosphate hydrolases"/>
    <property type="match status" value="1"/>
</dbReference>
<dbReference type="PANTHER" id="PTHR32114:SF2">
    <property type="entry name" value="ABC TRANSPORTER ABCH.3"/>
    <property type="match status" value="1"/>
</dbReference>
<feature type="coiled-coil region" evidence="2">
    <location>
        <begin position="277"/>
        <end position="405"/>
    </location>
</feature>
<dbReference type="STRING" id="444157.Tneu_1444"/>
<evidence type="ECO:0000256" key="2">
    <source>
        <dbReference type="SAM" id="Coils"/>
    </source>
</evidence>
<dbReference type="RefSeq" id="WP_012350788.1">
    <property type="nucleotide sequence ID" value="NC_010525.1"/>
</dbReference>
<gene>
    <name evidence="4" type="ordered locus">Tneu_1444</name>
</gene>
<dbReference type="InterPro" id="IPR003395">
    <property type="entry name" value="RecF/RecN/SMC_N"/>
</dbReference>
<organism evidence="4 5">
    <name type="scientific">Pyrobaculum neutrophilum (strain DSM 2338 / JCM 9278 / NBRC 100436 / V24Sta)</name>
    <name type="common">Thermoproteus neutrophilus</name>
    <dbReference type="NCBI Taxonomy" id="444157"/>
    <lineage>
        <taxon>Archaea</taxon>
        <taxon>Thermoproteota</taxon>
        <taxon>Thermoprotei</taxon>
        <taxon>Thermoproteales</taxon>
        <taxon>Thermoproteaceae</taxon>
        <taxon>Pyrobaculum</taxon>
    </lineage>
</organism>
<accession>B1Y9E0</accession>
<dbReference type="AlphaFoldDB" id="B1Y9E0"/>
<feature type="coiled-coil region" evidence="2">
    <location>
        <begin position="443"/>
        <end position="604"/>
    </location>
</feature>
<keyword evidence="5" id="KW-1185">Reference proteome</keyword>
<evidence type="ECO:0000256" key="1">
    <source>
        <dbReference type="ARBA" id="ARBA00023054"/>
    </source>
</evidence>
<name>B1Y9E0_PYRNV</name>
<dbReference type="InterPro" id="IPR027417">
    <property type="entry name" value="P-loop_NTPase"/>
</dbReference>
<evidence type="ECO:0000313" key="5">
    <source>
        <dbReference type="Proteomes" id="UP000001694"/>
    </source>
</evidence>
<dbReference type="KEGG" id="tne:Tneu_1444"/>
<dbReference type="OrthoDB" id="25344at2157"/>
<dbReference type="Proteomes" id="UP000001694">
    <property type="component" value="Chromosome"/>
</dbReference>
<dbReference type="Gene3D" id="1.10.287.510">
    <property type="entry name" value="Helix hairpin bin"/>
    <property type="match status" value="1"/>
</dbReference>
<dbReference type="Gene3D" id="3.40.50.300">
    <property type="entry name" value="P-loop containing nucleotide triphosphate hydrolases"/>
    <property type="match status" value="2"/>
</dbReference>
<reference evidence="4" key="1">
    <citation type="submission" date="2008-03" db="EMBL/GenBank/DDBJ databases">
        <title>Complete sequence of Thermoproteus neutrophilus V24Sta.</title>
        <authorList>
            <consortium name="US DOE Joint Genome Institute"/>
            <person name="Copeland A."/>
            <person name="Lucas S."/>
            <person name="Lapidus A."/>
            <person name="Glavina del Rio T."/>
            <person name="Dalin E."/>
            <person name="Tice H."/>
            <person name="Bruce D."/>
            <person name="Goodwin L."/>
            <person name="Pitluck S."/>
            <person name="Sims D."/>
            <person name="Brettin T."/>
            <person name="Detter J.C."/>
            <person name="Han C."/>
            <person name="Kuske C.R."/>
            <person name="Schmutz J."/>
            <person name="Larimer F."/>
            <person name="Land M."/>
            <person name="Hauser L."/>
            <person name="Kyrpides N."/>
            <person name="Mikhailova N."/>
            <person name="Biddle J.F."/>
            <person name="Zhang Z."/>
            <person name="Fitz-Gibbon S.T."/>
            <person name="Lowe T.M."/>
            <person name="Saltikov C."/>
            <person name="House C.H."/>
            <person name="Richardson P."/>
        </authorList>
    </citation>
    <scope>NUCLEOTIDE SEQUENCE [LARGE SCALE GENOMIC DNA]</scope>
    <source>
        <strain evidence="4">V24Sta</strain>
    </source>
</reference>
<keyword evidence="1 2" id="KW-0175">Coiled coil</keyword>
<feature type="domain" description="RecF/RecN/SMC N-terminal" evidence="3">
    <location>
        <begin position="4"/>
        <end position="770"/>
    </location>
</feature>
<dbReference type="GeneID" id="6165055"/>